<evidence type="ECO:0000313" key="3">
    <source>
        <dbReference type="Proteomes" id="UP001595829"/>
    </source>
</evidence>
<feature type="transmembrane region" description="Helical" evidence="1">
    <location>
        <begin position="166"/>
        <end position="192"/>
    </location>
</feature>
<gene>
    <name evidence="2" type="ORF">ACFPM3_14600</name>
</gene>
<dbReference type="EMBL" id="JBHSJD010000009">
    <property type="protein sequence ID" value="MFC5023368.1"/>
    <property type="molecule type" value="Genomic_DNA"/>
</dbReference>
<feature type="transmembrane region" description="Helical" evidence="1">
    <location>
        <begin position="20"/>
        <end position="42"/>
    </location>
</feature>
<feature type="transmembrane region" description="Helical" evidence="1">
    <location>
        <begin position="54"/>
        <end position="71"/>
    </location>
</feature>
<evidence type="ECO:0000313" key="2">
    <source>
        <dbReference type="EMBL" id="MFC5023368.1"/>
    </source>
</evidence>
<comment type="caution">
    <text evidence="2">The sequence shown here is derived from an EMBL/GenBank/DDBJ whole genome shotgun (WGS) entry which is preliminary data.</text>
</comment>
<keyword evidence="3" id="KW-1185">Reference proteome</keyword>
<accession>A0ABV9XH77</accession>
<feature type="transmembrane region" description="Helical" evidence="1">
    <location>
        <begin position="246"/>
        <end position="273"/>
    </location>
</feature>
<sequence length="321" mass="33582">MELRRLGDGWPSWAGRAALVWSAGYAAGAAVAALTGPAFGYALLGSLHGTAAEWILAALYGGAAVLAGVMLRRPGLRWPVRLAWPVVGLCLTSGFGFLFSLTRVLFFLSRNQPPMDWAAWTNEGVAVAGSVLWLAAALAYRRRARGVCPHCGGGRSRVDAPRRTRAAFVAVAALVPYTVMKTAWALGSTIGYTGEGSPGLDPHYASDLALRLYAHGVDATAVLALVGMGLALALTTAWSARPVRPVLLGLGWAGAATLAPFGVFLAVVGTLMWTGAVDVGFAGHAPWVVLVAYGGFSVYGLALGRATRAYQLRTRRACARC</sequence>
<feature type="transmembrane region" description="Helical" evidence="1">
    <location>
        <begin position="285"/>
        <end position="306"/>
    </location>
</feature>
<feature type="transmembrane region" description="Helical" evidence="1">
    <location>
        <begin position="120"/>
        <end position="140"/>
    </location>
</feature>
<dbReference type="RefSeq" id="WP_345688549.1">
    <property type="nucleotide sequence ID" value="NZ_BAABIT010000001.1"/>
</dbReference>
<feature type="transmembrane region" description="Helical" evidence="1">
    <location>
        <begin position="212"/>
        <end position="234"/>
    </location>
</feature>
<keyword evidence="1" id="KW-0812">Transmembrane</keyword>
<keyword evidence="1" id="KW-1133">Transmembrane helix</keyword>
<reference evidence="3" key="1">
    <citation type="journal article" date="2019" name="Int. J. Syst. Evol. Microbiol.">
        <title>The Global Catalogue of Microorganisms (GCM) 10K type strain sequencing project: providing services to taxonomists for standard genome sequencing and annotation.</title>
        <authorList>
            <consortium name="The Broad Institute Genomics Platform"/>
            <consortium name="The Broad Institute Genome Sequencing Center for Infectious Disease"/>
            <person name="Wu L."/>
            <person name="Ma J."/>
        </authorList>
    </citation>
    <scope>NUCLEOTIDE SEQUENCE [LARGE SCALE GENOMIC DNA]</scope>
    <source>
        <strain evidence="3">CGMCC 4.1648</strain>
    </source>
</reference>
<feature type="transmembrane region" description="Helical" evidence="1">
    <location>
        <begin position="83"/>
        <end position="108"/>
    </location>
</feature>
<name>A0ABV9XH77_9ACTN</name>
<evidence type="ECO:0000256" key="1">
    <source>
        <dbReference type="SAM" id="Phobius"/>
    </source>
</evidence>
<proteinExistence type="predicted"/>
<dbReference type="Proteomes" id="UP001595829">
    <property type="component" value="Unassembled WGS sequence"/>
</dbReference>
<keyword evidence="1" id="KW-0472">Membrane</keyword>
<protein>
    <submittedName>
        <fullName evidence="2">Uncharacterized protein</fullName>
    </submittedName>
</protein>
<organism evidence="2 3">
    <name type="scientific">Streptomyces coeruleoprunus</name>
    <dbReference type="NCBI Taxonomy" id="285563"/>
    <lineage>
        <taxon>Bacteria</taxon>
        <taxon>Bacillati</taxon>
        <taxon>Actinomycetota</taxon>
        <taxon>Actinomycetes</taxon>
        <taxon>Kitasatosporales</taxon>
        <taxon>Streptomycetaceae</taxon>
        <taxon>Streptomyces</taxon>
    </lineage>
</organism>